<dbReference type="Proteomes" id="UP001174196">
    <property type="component" value="Unassembled WGS sequence"/>
</dbReference>
<dbReference type="EMBL" id="JANRHH010000055">
    <property type="protein sequence ID" value="MDN4595435.1"/>
    <property type="molecule type" value="Genomic_DNA"/>
</dbReference>
<dbReference type="SUPFAM" id="SSF81301">
    <property type="entry name" value="Nucleotidyltransferase"/>
    <property type="match status" value="1"/>
</dbReference>
<name>A0ABT8IRQ7_9BACL</name>
<organism evidence="1 2">
    <name type="scientific">Polycladomyces subterraneus</name>
    <dbReference type="NCBI Taxonomy" id="1016997"/>
    <lineage>
        <taxon>Bacteria</taxon>
        <taxon>Bacillati</taxon>
        <taxon>Bacillota</taxon>
        <taxon>Bacilli</taxon>
        <taxon>Bacillales</taxon>
        <taxon>Thermoactinomycetaceae</taxon>
        <taxon>Polycladomyces</taxon>
    </lineage>
</organism>
<sequence length="292" mass="34295">MRSEKEMLDLILNFANDDERIRALILNGSRANPNAPRDPFQDYDIMYIVSSVDDFVRDRSWINTFGELIMMQTPDEKVFPPPPDRDNGSFAFLMLFKDGNRIDLTFYPANKISDLRLESTSLLLLDKDGMLEPLPPACDKDYIPTPPTEKEFQDCCNEFWWITTNIAKGLWRRELPYAKFMYDHPARDALTLMLSWYIGTQTGFSVDTGKFGKYFEKYLDPKRWKAFVQTFPDGEYDNIWQALFVMCDLFRETAIEVALHFGFEYPYDEDRGVTDYLKRVWALPRDAKSIYE</sequence>
<dbReference type="Gene3D" id="3.30.460.10">
    <property type="entry name" value="Beta Polymerase, domain 2"/>
    <property type="match status" value="1"/>
</dbReference>
<reference evidence="1" key="1">
    <citation type="submission" date="2022-08" db="EMBL/GenBank/DDBJ databases">
        <title>Polycladomyces zharkentsis sp. nov., a novel thermophilic CMC and starch-degrading bacterium isolated from a geothermal spring in Kazakhstan.</title>
        <authorList>
            <person name="Mashzhan A."/>
            <person name="Kistaubaeva A."/>
            <person name="Javier-Lopez R."/>
            <person name="Birkeland N.-K."/>
        </authorList>
    </citation>
    <scope>NUCLEOTIDE SEQUENCE</scope>
    <source>
        <strain evidence="1">KSR 13</strain>
    </source>
</reference>
<proteinExistence type="predicted"/>
<dbReference type="SUPFAM" id="SSF81631">
    <property type="entry name" value="PAP/OAS1 substrate-binding domain"/>
    <property type="match status" value="1"/>
</dbReference>
<accession>A0ABT8IRQ7</accession>
<evidence type="ECO:0000313" key="2">
    <source>
        <dbReference type="Proteomes" id="UP001174196"/>
    </source>
</evidence>
<dbReference type="PIRSF" id="PIRSF000812">
    <property type="entry name" value="AAD"/>
    <property type="match status" value="1"/>
</dbReference>
<dbReference type="Gene3D" id="1.20.120.330">
    <property type="entry name" value="Nucleotidyltransferases domain 2"/>
    <property type="match status" value="1"/>
</dbReference>
<dbReference type="RefSeq" id="WP_301240572.1">
    <property type="nucleotide sequence ID" value="NZ_JANRHH010000055.1"/>
</dbReference>
<dbReference type="Pfam" id="PF04439">
    <property type="entry name" value="Adenyl_transf"/>
    <property type="match status" value="1"/>
</dbReference>
<evidence type="ECO:0000313" key="1">
    <source>
        <dbReference type="EMBL" id="MDN4595435.1"/>
    </source>
</evidence>
<comment type="caution">
    <text evidence="1">The sequence shown here is derived from an EMBL/GenBank/DDBJ whole genome shotgun (WGS) entry which is preliminary data.</text>
</comment>
<dbReference type="InterPro" id="IPR043519">
    <property type="entry name" value="NT_sf"/>
</dbReference>
<keyword evidence="2" id="KW-1185">Reference proteome</keyword>
<dbReference type="InterPro" id="IPR007530">
    <property type="entry name" value="Aminoglycoside_adenylylTfrase"/>
</dbReference>
<gene>
    <name evidence="1" type="ORF">NWF35_16370</name>
</gene>
<protein>
    <submittedName>
        <fullName evidence="1">Aminoglycoside 6-adenylyltransferase</fullName>
    </submittedName>
</protein>